<dbReference type="EMBL" id="AZJI01000004">
    <property type="protein sequence ID" value="ETD24095.1"/>
    <property type="molecule type" value="Genomic_DNA"/>
</dbReference>
<dbReference type="eggNOG" id="ENOG5030I25">
    <property type="taxonomic scope" value="Bacteria"/>
</dbReference>
<evidence type="ECO:0000313" key="2">
    <source>
        <dbReference type="EMBL" id="ETD24095.1"/>
    </source>
</evidence>
<keyword evidence="1" id="KW-0175">Coiled coil</keyword>
<feature type="coiled-coil region" evidence="1">
    <location>
        <begin position="218"/>
        <end position="293"/>
    </location>
</feature>
<organism evidence="2 3">
    <name type="scientific">Helicobacter macacae MIT 99-5501</name>
    <dbReference type="NCBI Taxonomy" id="1357400"/>
    <lineage>
        <taxon>Bacteria</taxon>
        <taxon>Pseudomonadati</taxon>
        <taxon>Campylobacterota</taxon>
        <taxon>Epsilonproteobacteria</taxon>
        <taxon>Campylobacterales</taxon>
        <taxon>Helicobacteraceae</taxon>
        <taxon>Helicobacter</taxon>
    </lineage>
</organism>
<gene>
    <name evidence="2" type="ORF">HMPREF2086_00842</name>
</gene>
<dbReference type="RefSeq" id="WP_023927566.1">
    <property type="nucleotide sequence ID" value="NZ_KI669454.1"/>
</dbReference>
<dbReference type="HOGENOM" id="CLU_044958_0_0_7"/>
<dbReference type="PATRIC" id="fig|1357400.3.peg.1160"/>
<sequence length="489" mass="56619">MHGRITRYSMATESGVIVNYSKKIFELRKENWQDRKFLPVSGMFVEFRLDDGGHIVDAHSSKFQDFGEDSLLKEIDFWKTNTDEELKAIESDRLNKQAEEIFEKTDYLNMKSISISKGAEECVREHFAAEANSVKFALDEVEEIPQEDQLNYLAIKRFLVKAMDFLVFCDKKITSDMFAIELQKIRGLEYSFKELAQSAMTKPENIYTDVFLDKQLHYKGATKAISNIKEQIMQLNNKAKFSNNEARKLRAQLEINKADPTLPAKIDTQTKIAAKAEEEAKTLYASQERLESLTKNFKASYMNDFVGSFQAVRVELVDKVRNALNLIATHLDNKMWKIGMESVSVHNGFFRHDVNSPYCTMTFYWQYLKRLDKSKISDAEKAGYNFYQRYMKSHEKLFLIYTTNFKVELALKIEIMTMSKENKVVIAKTDGEFISHINSSVIEQGYIDPTIRSNPNQLIEVARKSRHNSGTDFIVLTKQEIEQYSKKGN</sequence>
<protein>
    <submittedName>
        <fullName evidence="2">Uncharacterized protein</fullName>
    </submittedName>
</protein>
<dbReference type="STRING" id="1357400.HMPREF2086_00842"/>
<accession>V8CAQ9</accession>
<comment type="caution">
    <text evidence="2">The sequence shown here is derived from an EMBL/GenBank/DDBJ whole genome shotgun (WGS) entry which is preliminary data.</text>
</comment>
<keyword evidence="3" id="KW-1185">Reference proteome</keyword>
<name>V8CAQ9_9HELI</name>
<reference evidence="2 3" key="1">
    <citation type="journal article" date="2014" name="Genome Announc.">
        <title>Draft genome sequences of six enterohepatic helicobacter species isolated from humans and one from rhesus macaques.</title>
        <authorList>
            <person name="Shen Z."/>
            <person name="Sheh A."/>
            <person name="Young S.K."/>
            <person name="Abouelliel A."/>
            <person name="Ward D.V."/>
            <person name="Earl A.M."/>
            <person name="Fox J.G."/>
        </authorList>
    </citation>
    <scope>NUCLEOTIDE SEQUENCE [LARGE SCALE GENOMIC DNA]</scope>
    <source>
        <strain evidence="2 3">MIT 99-5501</strain>
    </source>
</reference>
<dbReference type="AlphaFoldDB" id="V8CAQ9"/>
<dbReference type="OrthoDB" id="5327741at2"/>
<evidence type="ECO:0000256" key="1">
    <source>
        <dbReference type="SAM" id="Coils"/>
    </source>
</evidence>
<evidence type="ECO:0000313" key="3">
    <source>
        <dbReference type="Proteomes" id="UP000018731"/>
    </source>
</evidence>
<dbReference type="Proteomes" id="UP000018731">
    <property type="component" value="Unassembled WGS sequence"/>
</dbReference>
<proteinExistence type="predicted"/>